<organism evidence="1 2">
    <name type="scientific">Protopolystoma xenopodis</name>
    <dbReference type="NCBI Taxonomy" id="117903"/>
    <lineage>
        <taxon>Eukaryota</taxon>
        <taxon>Metazoa</taxon>
        <taxon>Spiralia</taxon>
        <taxon>Lophotrochozoa</taxon>
        <taxon>Platyhelminthes</taxon>
        <taxon>Monogenea</taxon>
        <taxon>Polyopisthocotylea</taxon>
        <taxon>Polystomatidea</taxon>
        <taxon>Polystomatidae</taxon>
        <taxon>Protopolystoma</taxon>
    </lineage>
</organism>
<evidence type="ECO:0000313" key="2">
    <source>
        <dbReference type="Proteomes" id="UP000784294"/>
    </source>
</evidence>
<dbReference type="EMBL" id="CAAALY010068411">
    <property type="protein sequence ID" value="VEL24562.1"/>
    <property type="molecule type" value="Genomic_DNA"/>
</dbReference>
<reference evidence="1" key="1">
    <citation type="submission" date="2018-11" db="EMBL/GenBank/DDBJ databases">
        <authorList>
            <consortium name="Pathogen Informatics"/>
        </authorList>
    </citation>
    <scope>NUCLEOTIDE SEQUENCE</scope>
</reference>
<evidence type="ECO:0000313" key="1">
    <source>
        <dbReference type="EMBL" id="VEL24562.1"/>
    </source>
</evidence>
<keyword evidence="2" id="KW-1185">Reference proteome</keyword>
<dbReference type="AlphaFoldDB" id="A0A448X042"/>
<dbReference type="Proteomes" id="UP000784294">
    <property type="component" value="Unassembled WGS sequence"/>
</dbReference>
<proteinExistence type="predicted"/>
<protein>
    <submittedName>
        <fullName evidence="1">Uncharacterized protein</fullName>
    </submittedName>
</protein>
<sequence>METAEAPGPETDRPADLAAHRHRLLSNALSSSIYPTATKTVLAVTTIPTSTSANIVSRTILGSPEISMKGQITREVDIDAACTRQIGESSDSKYSISLASSLAQVTDTDEKSASSHYMISKGWEE</sequence>
<accession>A0A448X042</accession>
<gene>
    <name evidence="1" type="ORF">PXEA_LOCUS18002</name>
</gene>
<name>A0A448X042_9PLAT</name>
<comment type="caution">
    <text evidence="1">The sequence shown here is derived from an EMBL/GenBank/DDBJ whole genome shotgun (WGS) entry which is preliminary data.</text>
</comment>